<gene>
    <name evidence="1" type="ORF">NTEN_LOCUS14009</name>
</gene>
<proteinExistence type="predicted"/>
<evidence type="ECO:0000313" key="2">
    <source>
        <dbReference type="Proteomes" id="UP000479000"/>
    </source>
</evidence>
<reference evidence="1 2" key="1">
    <citation type="submission" date="2020-02" db="EMBL/GenBank/DDBJ databases">
        <authorList>
            <person name="Ferguson B K."/>
        </authorList>
    </citation>
    <scope>NUCLEOTIDE SEQUENCE [LARGE SCALE GENOMIC DNA]</scope>
</reference>
<evidence type="ECO:0000313" key="1">
    <source>
        <dbReference type="EMBL" id="CAB0008791.1"/>
    </source>
</evidence>
<name>A0A6H5GY46_9HEMI</name>
<dbReference type="AlphaFoldDB" id="A0A6H5GY46"/>
<sequence length="56" mass="6560">MTYRRARFVTLVTLVVRQRRRQWCSLPDDDDGVLKDDVVRSRWLDSLVGKGPALSR</sequence>
<dbReference type="Proteomes" id="UP000479000">
    <property type="component" value="Unassembled WGS sequence"/>
</dbReference>
<dbReference type="EMBL" id="CADCXU010020922">
    <property type="protein sequence ID" value="CAB0008791.1"/>
    <property type="molecule type" value="Genomic_DNA"/>
</dbReference>
<organism evidence="1 2">
    <name type="scientific">Nesidiocoris tenuis</name>
    <dbReference type="NCBI Taxonomy" id="355587"/>
    <lineage>
        <taxon>Eukaryota</taxon>
        <taxon>Metazoa</taxon>
        <taxon>Ecdysozoa</taxon>
        <taxon>Arthropoda</taxon>
        <taxon>Hexapoda</taxon>
        <taxon>Insecta</taxon>
        <taxon>Pterygota</taxon>
        <taxon>Neoptera</taxon>
        <taxon>Paraneoptera</taxon>
        <taxon>Hemiptera</taxon>
        <taxon>Heteroptera</taxon>
        <taxon>Panheteroptera</taxon>
        <taxon>Cimicomorpha</taxon>
        <taxon>Miridae</taxon>
        <taxon>Dicyphina</taxon>
        <taxon>Nesidiocoris</taxon>
    </lineage>
</organism>
<feature type="non-terminal residue" evidence="1">
    <location>
        <position position="56"/>
    </location>
</feature>
<accession>A0A6H5GY46</accession>
<keyword evidence="2" id="KW-1185">Reference proteome</keyword>
<protein>
    <submittedName>
        <fullName evidence="1">Uncharacterized protein</fullName>
    </submittedName>
</protein>